<feature type="signal peptide" evidence="1">
    <location>
        <begin position="1"/>
        <end position="15"/>
    </location>
</feature>
<keyword evidence="1" id="KW-0732">Signal</keyword>
<dbReference type="RefSeq" id="WP_069910952.1">
    <property type="nucleotide sequence ID" value="NZ_LAJE02000256.1"/>
</dbReference>
<dbReference type="PANTHER" id="PTHR37549:SF1">
    <property type="entry name" value="LIPOPROTEIN LPRI"/>
    <property type="match status" value="1"/>
</dbReference>
<keyword evidence="3" id="KW-1185">Reference proteome</keyword>
<protein>
    <recommendedName>
        <fullName evidence="4">Lysozyme inhibitor LprI N-terminal domain-containing protein</fullName>
    </recommendedName>
</protein>
<name>A0A1E5XMJ0_9HYPH</name>
<sequence length="261" mass="27094">MSLMFLLLVASPLQAASFDCSKAAAADEVAVCRDGVTSALDSEMAGLFYAYDKVPMFMGANGARHDDAEAFLADRGKCGADITCLRRVYAERIAALKTELGASMQQFSDLQNQVPPVTAPIPEGVETLISGYAEQCTKLGGTLNAGGDRPGLLSADLDGDGIADYVINSQPLQCSNSATAFCGNGGCAVQIAVSSEKFAEPIEALGGMPTLVQAETGTTARLWVDSTNCPKATAADACWATYAWVGGKHTVTYAAEPAPAM</sequence>
<feature type="chain" id="PRO_5012384876" description="Lysozyme inhibitor LprI N-terminal domain-containing protein" evidence="1">
    <location>
        <begin position="16"/>
        <end position="261"/>
    </location>
</feature>
<comment type="caution">
    <text evidence="2">The sequence shown here is derived from an EMBL/GenBank/DDBJ whole genome shotgun (WGS) entry which is preliminary data.</text>
</comment>
<evidence type="ECO:0008006" key="4">
    <source>
        <dbReference type="Google" id="ProtNLM"/>
    </source>
</evidence>
<dbReference type="GO" id="GO:0005576">
    <property type="term" value="C:extracellular region"/>
    <property type="evidence" value="ECO:0007669"/>
    <property type="project" value="TreeGrafter"/>
</dbReference>
<organism evidence="2 3">
    <name type="scientific">Devosia insulae DS-56</name>
    <dbReference type="NCBI Taxonomy" id="1116389"/>
    <lineage>
        <taxon>Bacteria</taxon>
        <taxon>Pseudomonadati</taxon>
        <taxon>Pseudomonadota</taxon>
        <taxon>Alphaproteobacteria</taxon>
        <taxon>Hyphomicrobiales</taxon>
        <taxon>Devosiaceae</taxon>
        <taxon>Devosia</taxon>
    </lineage>
</organism>
<dbReference type="AlphaFoldDB" id="A0A1E5XMJ0"/>
<evidence type="ECO:0000313" key="2">
    <source>
        <dbReference type="EMBL" id="OEO29812.1"/>
    </source>
</evidence>
<dbReference type="PANTHER" id="PTHR37549">
    <property type="entry name" value="LIPOPROTEIN LPRI"/>
    <property type="match status" value="1"/>
</dbReference>
<dbReference type="InterPro" id="IPR052755">
    <property type="entry name" value="Lysozyme_Inhibitor_LprI"/>
</dbReference>
<dbReference type="Proteomes" id="UP000095463">
    <property type="component" value="Unassembled WGS sequence"/>
</dbReference>
<accession>A0A1E5XMJ0</accession>
<evidence type="ECO:0000313" key="3">
    <source>
        <dbReference type="Proteomes" id="UP000095463"/>
    </source>
</evidence>
<reference evidence="2 3" key="1">
    <citation type="journal article" date="2015" name="Genome Announc.">
        <title>Genome Assemblies of Three Soil-Associated Devosia species: D. insulae, D. limi, and D. soli.</title>
        <authorList>
            <person name="Hassan Y.I."/>
            <person name="Lepp D."/>
            <person name="Zhou T."/>
        </authorList>
    </citation>
    <scope>NUCLEOTIDE SEQUENCE [LARGE SCALE GENOMIC DNA]</scope>
    <source>
        <strain evidence="2 3">DS-56</strain>
    </source>
</reference>
<gene>
    <name evidence="2" type="ORF">VW23_024165</name>
</gene>
<dbReference type="EMBL" id="LAJE02000256">
    <property type="protein sequence ID" value="OEO29812.1"/>
    <property type="molecule type" value="Genomic_DNA"/>
</dbReference>
<proteinExistence type="predicted"/>
<evidence type="ECO:0000256" key="1">
    <source>
        <dbReference type="SAM" id="SignalP"/>
    </source>
</evidence>